<protein>
    <submittedName>
        <fullName evidence="2">Uncharacterized protein</fullName>
    </submittedName>
</protein>
<dbReference type="InterPro" id="IPR052854">
    <property type="entry name" value="Serpentine_rcpt_epsilon"/>
</dbReference>
<keyword evidence="1" id="KW-0812">Transmembrane</keyword>
<accession>A0AA36GDL5</accession>
<reference evidence="2" key="1">
    <citation type="submission" date="2023-07" db="EMBL/GenBank/DDBJ databases">
        <authorList>
            <consortium name="CYATHOMIX"/>
        </authorList>
    </citation>
    <scope>NUCLEOTIDE SEQUENCE</scope>
    <source>
        <strain evidence="2">N/A</strain>
    </source>
</reference>
<dbReference type="PANTHER" id="PTHR47518">
    <property type="entry name" value="SERPENTINE RECEPTOR CLASS EPSILON-13-RELATED"/>
    <property type="match status" value="1"/>
</dbReference>
<organism evidence="2 3">
    <name type="scientific">Cylicocyclus nassatus</name>
    <name type="common">Nematode worm</name>
    <dbReference type="NCBI Taxonomy" id="53992"/>
    <lineage>
        <taxon>Eukaryota</taxon>
        <taxon>Metazoa</taxon>
        <taxon>Ecdysozoa</taxon>
        <taxon>Nematoda</taxon>
        <taxon>Chromadorea</taxon>
        <taxon>Rhabditida</taxon>
        <taxon>Rhabditina</taxon>
        <taxon>Rhabditomorpha</taxon>
        <taxon>Strongyloidea</taxon>
        <taxon>Strongylidae</taxon>
        <taxon>Cylicocyclus</taxon>
    </lineage>
</organism>
<proteinExistence type="predicted"/>
<keyword evidence="3" id="KW-1185">Reference proteome</keyword>
<name>A0AA36GDL5_CYLNA</name>
<dbReference type="EMBL" id="CATQJL010000001">
    <property type="protein sequence ID" value="CAJ0590182.1"/>
    <property type="molecule type" value="Genomic_DNA"/>
</dbReference>
<dbReference type="PANTHER" id="PTHR47518:SF9">
    <property type="entry name" value="SERPENTINE RECEPTOR, CLASS T"/>
    <property type="match status" value="1"/>
</dbReference>
<gene>
    <name evidence="2" type="ORF">CYNAS_LOCUS2165</name>
</gene>
<keyword evidence="1" id="KW-1133">Transmembrane helix</keyword>
<comment type="caution">
    <text evidence="2">The sequence shown here is derived from an EMBL/GenBank/DDBJ whole genome shotgun (WGS) entry which is preliminary data.</text>
</comment>
<evidence type="ECO:0000313" key="3">
    <source>
        <dbReference type="Proteomes" id="UP001176961"/>
    </source>
</evidence>
<feature type="transmembrane region" description="Helical" evidence="1">
    <location>
        <begin position="80"/>
        <end position="103"/>
    </location>
</feature>
<evidence type="ECO:0000313" key="2">
    <source>
        <dbReference type="EMBL" id="CAJ0590182.1"/>
    </source>
</evidence>
<dbReference type="AlphaFoldDB" id="A0AA36GDL5"/>
<dbReference type="Proteomes" id="UP001176961">
    <property type="component" value="Unassembled WGS sequence"/>
</dbReference>
<sequence length="159" mass="18494">MGLLALFQINRFMIKRYTGYGVKLSVRYQLSENIRTIRVFLPMITSDSFISLVDIVYHYLNLDYVFEPERCQQDPLYLRLYVVIVGIASAIELVGATSVTFMYPSIKLPCRRKKNLESVPVINVLGSDLMVKQKERNHFVDLDKLWELRTRFGPIAVIQ</sequence>
<keyword evidence="1" id="KW-0472">Membrane</keyword>
<evidence type="ECO:0000256" key="1">
    <source>
        <dbReference type="SAM" id="Phobius"/>
    </source>
</evidence>